<evidence type="ECO:0000256" key="3">
    <source>
        <dbReference type="ARBA" id="ARBA00022737"/>
    </source>
</evidence>
<dbReference type="PANTHER" id="PTHR24028">
    <property type="entry name" value="CADHERIN-87A"/>
    <property type="match status" value="1"/>
</dbReference>
<organism evidence="11 12">
    <name type="scientific">Scleropages formosus</name>
    <name type="common">Asian bonytongue</name>
    <name type="synonym">Osteoglossum formosum</name>
    <dbReference type="NCBI Taxonomy" id="113540"/>
    <lineage>
        <taxon>Eukaryota</taxon>
        <taxon>Metazoa</taxon>
        <taxon>Chordata</taxon>
        <taxon>Craniata</taxon>
        <taxon>Vertebrata</taxon>
        <taxon>Euteleostomi</taxon>
        <taxon>Actinopterygii</taxon>
        <taxon>Neopterygii</taxon>
        <taxon>Teleostei</taxon>
        <taxon>Osteoglossocephala</taxon>
        <taxon>Osteoglossomorpha</taxon>
        <taxon>Osteoglossiformes</taxon>
        <taxon>Osteoglossidae</taxon>
        <taxon>Scleropages</taxon>
    </lineage>
</organism>
<dbReference type="Pfam" id="PF16492">
    <property type="entry name" value="Cadherin_C_2"/>
    <property type="match status" value="1"/>
</dbReference>
<dbReference type="InterPro" id="IPR015919">
    <property type="entry name" value="Cadherin-like_sf"/>
</dbReference>
<comment type="caution">
    <text evidence="11">The sequence shown here is derived from an EMBL/GenBank/DDBJ whole genome shotgun (WGS) entry which is preliminary data.</text>
</comment>
<dbReference type="Pfam" id="PF00028">
    <property type="entry name" value="Cadherin"/>
    <property type="match status" value="1"/>
</dbReference>
<keyword evidence="4 9" id="KW-0106">Calcium</keyword>
<evidence type="ECO:0000256" key="4">
    <source>
        <dbReference type="ARBA" id="ARBA00022837"/>
    </source>
</evidence>
<feature type="non-terminal residue" evidence="11">
    <location>
        <position position="227"/>
    </location>
</feature>
<dbReference type="PROSITE" id="PS00232">
    <property type="entry name" value="CADHERIN_1"/>
    <property type="match status" value="1"/>
</dbReference>
<dbReference type="GO" id="GO:0005509">
    <property type="term" value="F:calcium ion binding"/>
    <property type="evidence" value="ECO:0007669"/>
    <property type="project" value="UniProtKB-UniRule"/>
</dbReference>
<dbReference type="PROSITE" id="PS50268">
    <property type="entry name" value="CADHERIN_2"/>
    <property type="match status" value="1"/>
</dbReference>
<dbReference type="SUPFAM" id="SSF49313">
    <property type="entry name" value="Cadherin-like"/>
    <property type="match status" value="2"/>
</dbReference>
<name>A0A0P7W5J0_SCLFO</name>
<evidence type="ECO:0000256" key="7">
    <source>
        <dbReference type="ARBA" id="ARBA00023136"/>
    </source>
</evidence>
<reference evidence="11 12" key="1">
    <citation type="submission" date="2015-08" db="EMBL/GenBank/DDBJ databases">
        <title>The genome of the Asian arowana (Scleropages formosus).</title>
        <authorList>
            <person name="Tan M.H."/>
            <person name="Gan H.M."/>
            <person name="Croft L.J."/>
            <person name="Austin C.M."/>
        </authorList>
    </citation>
    <scope>NUCLEOTIDE SEQUENCE [LARGE SCALE GENOMIC DNA]</scope>
    <source>
        <strain evidence="11">Aro1</strain>
    </source>
</reference>
<dbReference type="CDD" id="cd11304">
    <property type="entry name" value="Cadherin_repeat"/>
    <property type="match status" value="2"/>
</dbReference>
<dbReference type="PRINTS" id="PR00205">
    <property type="entry name" value="CADHERIN"/>
</dbReference>
<dbReference type="AlphaFoldDB" id="A0A0P7W5J0"/>
<evidence type="ECO:0000313" key="12">
    <source>
        <dbReference type="Proteomes" id="UP000034805"/>
    </source>
</evidence>
<dbReference type="PANTHER" id="PTHR24028:SF296">
    <property type="entry name" value="PROTOCADHERIN 1 GAMMA 11 PRECURSOR-RELATED"/>
    <property type="match status" value="1"/>
</dbReference>
<dbReference type="GO" id="GO:0007156">
    <property type="term" value="P:homophilic cell adhesion via plasma membrane adhesion molecules"/>
    <property type="evidence" value="ECO:0007669"/>
    <property type="project" value="InterPro"/>
</dbReference>
<dbReference type="EMBL" id="JARO02022729">
    <property type="protein sequence ID" value="KPP56296.1"/>
    <property type="molecule type" value="Genomic_DNA"/>
</dbReference>
<dbReference type="Proteomes" id="UP000034805">
    <property type="component" value="Unassembled WGS sequence"/>
</dbReference>
<keyword evidence="3" id="KW-0677">Repeat</keyword>
<keyword evidence="7" id="KW-0472">Membrane</keyword>
<evidence type="ECO:0000256" key="5">
    <source>
        <dbReference type="ARBA" id="ARBA00022889"/>
    </source>
</evidence>
<keyword evidence="5" id="KW-0130">Cell adhesion</keyword>
<keyword evidence="2" id="KW-0812">Transmembrane</keyword>
<evidence type="ECO:0000256" key="2">
    <source>
        <dbReference type="ARBA" id="ARBA00022692"/>
    </source>
</evidence>
<evidence type="ECO:0000256" key="8">
    <source>
        <dbReference type="ARBA" id="ARBA00023180"/>
    </source>
</evidence>
<comment type="subcellular location">
    <subcellularLocation>
        <location evidence="1">Membrane</location>
        <topology evidence="1">Single-pass membrane protein</topology>
    </subcellularLocation>
</comment>
<dbReference type="InterPro" id="IPR002126">
    <property type="entry name" value="Cadherin-like_dom"/>
</dbReference>
<keyword evidence="8" id="KW-0325">Glycoprotein</keyword>
<dbReference type="InterPro" id="IPR032455">
    <property type="entry name" value="Cadherin_C"/>
</dbReference>
<evidence type="ECO:0000256" key="6">
    <source>
        <dbReference type="ARBA" id="ARBA00022989"/>
    </source>
</evidence>
<dbReference type="GO" id="GO:0005886">
    <property type="term" value="C:plasma membrane"/>
    <property type="evidence" value="ECO:0007669"/>
    <property type="project" value="InterPro"/>
</dbReference>
<dbReference type="GO" id="GO:0009653">
    <property type="term" value="P:anatomical structure morphogenesis"/>
    <property type="evidence" value="ECO:0007669"/>
    <property type="project" value="UniProtKB-ARBA"/>
</dbReference>
<protein>
    <submittedName>
        <fullName evidence="11">Protocadherin Fat 4-like</fullName>
    </submittedName>
</protein>
<keyword evidence="6" id="KW-1133">Transmembrane helix</keyword>
<evidence type="ECO:0000256" key="1">
    <source>
        <dbReference type="ARBA" id="ARBA00004167"/>
    </source>
</evidence>
<dbReference type="Gene3D" id="2.60.40.60">
    <property type="entry name" value="Cadherins"/>
    <property type="match status" value="2"/>
</dbReference>
<dbReference type="FunFam" id="2.60.40.60:FF:000002">
    <property type="entry name" value="Protocadherin alpha 2"/>
    <property type="match status" value="1"/>
</dbReference>
<feature type="domain" description="Cadherin" evidence="10">
    <location>
        <begin position="3"/>
        <end position="103"/>
    </location>
</feature>
<evidence type="ECO:0000256" key="9">
    <source>
        <dbReference type="PROSITE-ProRule" id="PRU00043"/>
    </source>
</evidence>
<sequence length="227" mass="25084">KLYRASVPENSSKGTLVTKVSATDADKGTNGEVRYNFRKTGDTISGVFEINETSGEIFVSGTIDFERVKKIELSIEARDPGGFIDSCAVVIEVVDVNDNIPVITLTSFTNPIPEDASPGTTIAIINVKDIDSGQNVKIYRWRKSRIYYQSSLPVIPYYPPHYADAGGTGTLQHVYNYEVCMTTDSRKSDCKIVRPCSQSVLVMDPSLNEKHGQNERHVLNNAEVSEQ</sequence>
<dbReference type="SMART" id="SM00112">
    <property type="entry name" value="CA"/>
    <property type="match status" value="1"/>
</dbReference>
<evidence type="ECO:0000313" key="11">
    <source>
        <dbReference type="EMBL" id="KPP56296.1"/>
    </source>
</evidence>
<dbReference type="InterPro" id="IPR050174">
    <property type="entry name" value="Protocadherin/Cadherin-CA"/>
</dbReference>
<accession>A0A0P7W5J0</accession>
<gene>
    <name evidence="11" type="ORF">Z043_126108</name>
</gene>
<proteinExistence type="predicted"/>
<dbReference type="InterPro" id="IPR020894">
    <property type="entry name" value="Cadherin_CS"/>
</dbReference>
<evidence type="ECO:0000259" key="10">
    <source>
        <dbReference type="PROSITE" id="PS50268"/>
    </source>
</evidence>
<feature type="non-terminal residue" evidence="11">
    <location>
        <position position="1"/>
    </location>
</feature>